<keyword evidence="1" id="KW-1133">Transmembrane helix</keyword>
<dbReference type="AlphaFoldDB" id="A0A0E9U7N7"/>
<sequence length="47" mass="5273">MTIQKEFPELLSSSVVCVGVLRIISYFGICRKKPIPVCVYLQSMPAK</sequence>
<reference evidence="2" key="2">
    <citation type="journal article" date="2015" name="Fish Shellfish Immunol.">
        <title>Early steps in the European eel (Anguilla anguilla)-Vibrio vulnificus interaction in the gills: Role of the RtxA13 toxin.</title>
        <authorList>
            <person name="Callol A."/>
            <person name="Pajuelo D."/>
            <person name="Ebbesson L."/>
            <person name="Teles M."/>
            <person name="MacKenzie S."/>
            <person name="Amaro C."/>
        </authorList>
    </citation>
    <scope>NUCLEOTIDE SEQUENCE</scope>
</reference>
<keyword evidence="1" id="KW-0472">Membrane</keyword>
<name>A0A0E9U7N7_ANGAN</name>
<organism evidence="2">
    <name type="scientific">Anguilla anguilla</name>
    <name type="common">European freshwater eel</name>
    <name type="synonym">Muraena anguilla</name>
    <dbReference type="NCBI Taxonomy" id="7936"/>
    <lineage>
        <taxon>Eukaryota</taxon>
        <taxon>Metazoa</taxon>
        <taxon>Chordata</taxon>
        <taxon>Craniata</taxon>
        <taxon>Vertebrata</taxon>
        <taxon>Euteleostomi</taxon>
        <taxon>Actinopterygii</taxon>
        <taxon>Neopterygii</taxon>
        <taxon>Teleostei</taxon>
        <taxon>Anguilliformes</taxon>
        <taxon>Anguillidae</taxon>
        <taxon>Anguilla</taxon>
    </lineage>
</organism>
<dbReference type="EMBL" id="GBXM01046726">
    <property type="protein sequence ID" value="JAH61851.1"/>
    <property type="molecule type" value="Transcribed_RNA"/>
</dbReference>
<feature type="transmembrane region" description="Helical" evidence="1">
    <location>
        <begin position="7"/>
        <end position="29"/>
    </location>
</feature>
<proteinExistence type="predicted"/>
<evidence type="ECO:0000256" key="1">
    <source>
        <dbReference type="SAM" id="Phobius"/>
    </source>
</evidence>
<keyword evidence="1" id="KW-0812">Transmembrane</keyword>
<reference evidence="2" key="1">
    <citation type="submission" date="2014-11" db="EMBL/GenBank/DDBJ databases">
        <authorList>
            <person name="Amaro Gonzalez C."/>
        </authorList>
    </citation>
    <scope>NUCLEOTIDE SEQUENCE</scope>
</reference>
<protein>
    <submittedName>
        <fullName evidence="2">Uncharacterized protein</fullName>
    </submittedName>
</protein>
<accession>A0A0E9U7N7</accession>
<evidence type="ECO:0000313" key="2">
    <source>
        <dbReference type="EMBL" id="JAH61851.1"/>
    </source>
</evidence>